<dbReference type="EMBL" id="BAAABW010000016">
    <property type="protein sequence ID" value="GAA0352431.1"/>
    <property type="molecule type" value="Genomic_DNA"/>
</dbReference>
<dbReference type="InterPro" id="IPR036661">
    <property type="entry name" value="Luciferase-like_sf"/>
</dbReference>
<dbReference type="NCBIfam" id="TIGR03620">
    <property type="entry name" value="F420_MSMEG_4141"/>
    <property type="match status" value="1"/>
</dbReference>
<name>A0ABN0X118_9ACTN</name>
<dbReference type="InterPro" id="IPR019922">
    <property type="entry name" value="Lucif-like_OxRdatse_MSMEG_4141"/>
</dbReference>
<evidence type="ECO:0000313" key="3">
    <source>
        <dbReference type="Proteomes" id="UP001500063"/>
    </source>
</evidence>
<dbReference type="InterPro" id="IPR050766">
    <property type="entry name" value="Bact_Lucif_Oxidored"/>
</dbReference>
<dbReference type="PANTHER" id="PTHR30137">
    <property type="entry name" value="LUCIFERASE-LIKE MONOOXYGENASE"/>
    <property type="match status" value="1"/>
</dbReference>
<organism evidence="2 3">
    <name type="scientific">Streptomyces blastmyceticus</name>
    <dbReference type="NCBI Taxonomy" id="68180"/>
    <lineage>
        <taxon>Bacteria</taxon>
        <taxon>Bacillati</taxon>
        <taxon>Actinomycetota</taxon>
        <taxon>Actinomycetes</taxon>
        <taxon>Kitasatosporales</taxon>
        <taxon>Streptomycetaceae</taxon>
        <taxon>Streptomyces</taxon>
    </lineage>
</organism>
<dbReference type="PANTHER" id="PTHR30137:SF18">
    <property type="entry name" value="CONSERVED PROTEIN"/>
    <property type="match status" value="1"/>
</dbReference>
<gene>
    <name evidence="2" type="ORF">GCM10010319_31940</name>
</gene>
<accession>A0ABN0X118</accession>
<comment type="caution">
    <text evidence="2">The sequence shown here is derived from an EMBL/GenBank/DDBJ whole genome shotgun (WGS) entry which is preliminary data.</text>
</comment>
<feature type="domain" description="Luciferase-like" evidence="1">
    <location>
        <begin position="19"/>
        <end position="124"/>
    </location>
</feature>
<proteinExistence type="predicted"/>
<dbReference type="RefSeq" id="WP_344118384.1">
    <property type="nucleotide sequence ID" value="NZ_BAAABW010000016.1"/>
</dbReference>
<protein>
    <submittedName>
        <fullName evidence="2">LLM class F420-dependent oxidoreductase</fullName>
    </submittedName>
</protein>
<reference evidence="2 3" key="1">
    <citation type="journal article" date="2019" name="Int. J. Syst. Evol. Microbiol.">
        <title>The Global Catalogue of Microorganisms (GCM) 10K type strain sequencing project: providing services to taxonomists for standard genome sequencing and annotation.</title>
        <authorList>
            <consortium name="The Broad Institute Genomics Platform"/>
            <consortium name="The Broad Institute Genome Sequencing Center for Infectious Disease"/>
            <person name="Wu L."/>
            <person name="Ma J."/>
        </authorList>
    </citation>
    <scope>NUCLEOTIDE SEQUENCE [LARGE SCALE GENOMIC DNA]</scope>
    <source>
        <strain evidence="2 3">JCM 4565</strain>
    </source>
</reference>
<dbReference type="SUPFAM" id="SSF51679">
    <property type="entry name" value="Bacterial luciferase-like"/>
    <property type="match status" value="1"/>
</dbReference>
<evidence type="ECO:0000259" key="1">
    <source>
        <dbReference type="Pfam" id="PF00296"/>
    </source>
</evidence>
<sequence length="294" mass="31475">MAPITELGRIGVWSNELRQDDPGRLGEIRSAAAELEELGYGTLWIGGSPDVTRAAHVLEATGRVSVGTSIISIWQHPAARIAAAYAALAPALRERFVVGLGVSHRHMVEGYARPYSAMTAYLDELDAAPGGPPAGRRMLAALGPRMLRLARDRAAGAVPYLVTAEHTAQARELLGGGALLAPELKVVLDDDLDRARRSARDYLSFYLPMPNYTNNLLRLGFEERDFEGNGSDRLLDAVFALGDAAAVRARVDAFLAAGADHVAVQVVLDPARRRTGELPLAEWRALAGALPLTG</sequence>
<keyword evidence="3" id="KW-1185">Reference proteome</keyword>
<dbReference type="Gene3D" id="3.20.20.30">
    <property type="entry name" value="Luciferase-like domain"/>
    <property type="match status" value="1"/>
</dbReference>
<dbReference type="Proteomes" id="UP001500063">
    <property type="component" value="Unassembled WGS sequence"/>
</dbReference>
<dbReference type="InterPro" id="IPR011251">
    <property type="entry name" value="Luciferase-like_dom"/>
</dbReference>
<evidence type="ECO:0000313" key="2">
    <source>
        <dbReference type="EMBL" id="GAA0352431.1"/>
    </source>
</evidence>
<dbReference type="Pfam" id="PF00296">
    <property type="entry name" value="Bac_luciferase"/>
    <property type="match status" value="1"/>
</dbReference>